<dbReference type="PANTHER" id="PTHR10799">
    <property type="entry name" value="SNF2/RAD54 HELICASE FAMILY"/>
    <property type="match status" value="1"/>
</dbReference>
<evidence type="ECO:0000313" key="4">
    <source>
        <dbReference type="Proteomes" id="UP001596978"/>
    </source>
</evidence>
<dbReference type="SMART" id="SM00487">
    <property type="entry name" value="DEXDc"/>
    <property type="match status" value="1"/>
</dbReference>
<dbReference type="InterPro" id="IPR000330">
    <property type="entry name" value="SNF2_N"/>
</dbReference>
<organism evidence="3 4">
    <name type="scientific">Sungkyunkwania multivorans</name>
    <dbReference type="NCBI Taxonomy" id="1173618"/>
    <lineage>
        <taxon>Bacteria</taxon>
        <taxon>Pseudomonadati</taxon>
        <taxon>Bacteroidota</taxon>
        <taxon>Flavobacteriia</taxon>
        <taxon>Flavobacteriales</taxon>
        <taxon>Flavobacteriaceae</taxon>
        <taxon>Sungkyunkwania</taxon>
    </lineage>
</organism>
<proteinExistence type="predicted"/>
<dbReference type="Gene3D" id="3.40.50.10810">
    <property type="entry name" value="Tandem AAA-ATPase domain"/>
    <property type="match status" value="1"/>
</dbReference>
<protein>
    <submittedName>
        <fullName evidence="3">SNF2-related protein</fullName>
    </submittedName>
</protein>
<dbReference type="InterPro" id="IPR014001">
    <property type="entry name" value="Helicase_ATP-bd"/>
</dbReference>
<feature type="domain" description="Helicase ATP-binding" evidence="2">
    <location>
        <begin position="116"/>
        <end position="313"/>
    </location>
</feature>
<evidence type="ECO:0000259" key="2">
    <source>
        <dbReference type="SMART" id="SM00487"/>
    </source>
</evidence>
<dbReference type="InterPro" id="IPR001650">
    <property type="entry name" value="Helicase_C-like"/>
</dbReference>
<comment type="caution">
    <text evidence="3">The sequence shown here is derived from an EMBL/GenBank/DDBJ whole genome shotgun (WGS) entry which is preliminary data.</text>
</comment>
<dbReference type="SUPFAM" id="SSF52540">
    <property type="entry name" value="P-loop containing nucleoside triphosphate hydrolases"/>
    <property type="match status" value="2"/>
</dbReference>
<dbReference type="InterPro" id="IPR038718">
    <property type="entry name" value="SNF2-like_sf"/>
</dbReference>
<keyword evidence="4" id="KW-1185">Reference proteome</keyword>
<accession>A0ABW3CXQ1</accession>
<gene>
    <name evidence="3" type="ORF">ACFQ1M_07705</name>
</gene>
<dbReference type="CDD" id="cd18793">
    <property type="entry name" value="SF2_C_SNF"/>
    <property type="match status" value="1"/>
</dbReference>
<reference evidence="4" key="1">
    <citation type="journal article" date="2019" name="Int. J. Syst. Evol. Microbiol.">
        <title>The Global Catalogue of Microorganisms (GCM) 10K type strain sequencing project: providing services to taxonomists for standard genome sequencing and annotation.</title>
        <authorList>
            <consortium name="The Broad Institute Genomics Platform"/>
            <consortium name="The Broad Institute Genome Sequencing Center for Infectious Disease"/>
            <person name="Wu L."/>
            <person name="Ma J."/>
        </authorList>
    </citation>
    <scope>NUCLEOTIDE SEQUENCE [LARGE SCALE GENOMIC DNA]</scope>
    <source>
        <strain evidence="4">CCUG 62952</strain>
    </source>
</reference>
<dbReference type="RefSeq" id="WP_386406342.1">
    <property type="nucleotide sequence ID" value="NZ_JBHTJH010000004.1"/>
</dbReference>
<evidence type="ECO:0000313" key="3">
    <source>
        <dbReference type="EMBL" id="MFD0862089.1"/>
    </source>
</evidence>
<evidence type="ECO:0000256" key="1">
    <source>
        <dbReference type="ARBA" id="ARBA00022801"/>
    </source>
</evidence>
<dbReference type="Pfam" id="PF00176">
    <property type="entry name" value="SNF2-rel_dom"/>
    <property type="match status" value="1"/>
</dbReference>
<dbReference type="EMBL" id="JBHTJH010000004">
    <property type="protein sequence ID" value="MFD0862089.1"/>
    <property type="molecule type" value="Genomic_DNA"/>
</dbReference>
<dbReference type="Gene3D" id="3.40.50.300">
    <property type="entry name" value="P-loop containing nucleotide triphosphate hydrolases"/>
    <property type="match status" value="1"/>
</dbReference>
<dbReference type="InterPro" id="IPR049730">
    <property type="entry name" value="SNF2/RAD54-like_C"/>
</dbReference>
<keyword evidence="1" id="KW-0378">Hydrolase</keyword>
<name>A0ABW3CXQ1_9FLAO</name>
<dbReference type="Pfam" id="PF00271">
    <property type="entry name" value="Helicase_C"/>
    <property type="match status" value="1"/>
</dbReference>
<sequence>MLNIRFNNGAIIVDNIEGLTGIQCGGLELSGFVRSNNTEYVLKTQNLDSELSDLIDYLKYENLRFCLDEYLTTIQDNSNYLQQQFEELKVEALNFKNGNFEAEEYRVFQKGISNLISRPLKNHQEKAAYHLYKIKNGANFSVPGSGKTSVVLSVYEKLRSEGLVNTLFVVGPLASFGPWKNEFEIVLGRKANLKVLAGGSQSERRLNYYDSKETKAEIYLTSFQTLLFDSEQVSHLFKNEGIDIFFVIDEAHYIKRIDGQWAQAVLGLSSLSKIRCILTGTPIPKSYTDIFNLIDFLWPNSMAIDEASRIRIKSLENANDIHRAAELVKEKINPLFYRVRKKELGLREQIFLEPEKVKMRHFEKLIYKAIENRIEDYSKKDYAANIKYVSKLYKGRMIRLRQAVSNVALMSNPLENYNEDLLYDRSDLKKIIENYHQLETPGKIFALLDLVKQIRTKGRKVVIWSNFIGTLELIKSHLSQNGFNSEIIFGGTPIEKEYQSLENSREKIRNRFVDSNSGLDILIANPAACAESISLHTTCKDAIYYDLSYNCAQYLQTLDRIHRVGGSEKEPSYYHFLQYEDSIDVDIISNLNLKAEKMFEIIEEDFTIYSLDMYDDGESDFDAYTRLYK</sequence>
<dbReference type="Proteomes" id="UP001596978">
    <property type="component" value="Unassembled WGS sequence"/>
</dbReference>
<dbReference type="InterPro" id="IPR027417">
    <property type="entry name" value="P-loop_NTPase"/>
</dbReference>